<accession>X1GBQ4</accession>
<protein>
    <submittedName>
        <fullName evidence="1">Uncharacterized protein</fullName>
    </submittedName>
</protein>
<dbReference type="EMBL" id="BARU01019661">
    <property type="protein sequence ID" value="GAH55341.1"/>
    <property type="molecule type" value="Genomic_DNA"/>
</dbReference>
<evidence type="ECO:0000313" key="1">
    <source>
        <dbReference type="EMBL" id="GAH55341.1"/>
    </source>
</evidence>
<comment type="caution">
    <text evidence="1">The sequence shown here is derived from an EMBL/GenBank/DDBJ whole genome shotgun (WGS) entry which is preliminary data.</text>
</comment>
<organism evidence="1">
    <name type="scientific">marine sediment metagenome</name>
    <dbReference type="NCBI Taxonomy" id="412755"/>
    <lineage>
        <taxon>unclassified sequences</taxon>
        <taxon>metagenomes</taxon>
        <taxon>ecological metagenomes</taxon>
    </lineage>
</organism>
<dbReference type="AlphaFoldDB" id="X1GBQ4"/>
<proteinExistence type="predicted"/>
<gene>
    <name evidence="1" type="ORF">S03H2_32358</name>
</gene>
<feature type="non-terminal residue" evidence="1">
    <location>
        <position position="1"/>
    </location>
</feature>
<name>X1GBQ4_9ZZZZ</name>
<reference evidence="1" key="1">
    <citation type="journal article" date="2014" name="Front. Microbiol.">
        <title>High frequency of phylogenetically diverse reductive dehalogenase-homologous genes in deep subseafloor sedimentary metagenomes.</title>
        <authorList>
            <person name="Kawai M."/>
            <person name="Futagami T."/>
            <person name="Toyoda A."/>
            <person name="Takaki Y."/>
            <person name="Nishi S."/>
            <person name="Hori S."/>
            <person name="Arai W."/>
            <person name="Tsubouchi T."/>
            <person name="Morono Y."/>
            <person name="Uchiyama I."/>
            <person name="Ito T."/>
            <person name="Fujiyama A."/>
            <person name="Inagaki F."/>
            <person name="Takami H."/>
        </authorList>
    </citation>
    <scope>NUCLEOTIDE SEQUENCE</scope>
    <source>
        <strain evidence="1">Expedition CK06-06</strain>
    </source>
</reference>
<sequence>CRNISVCLDRKIFNGIKKTAHPFYLIKIKKVGSLAVLAFRMP</sequence>